<dbReference type="EMBL" id="JABEBT010000006">
    <property type="protein sequence ID" value="KAF7639343.1"/>
    <property type="molecule type" value="Genomic_DNA"/>
</dbReference>
<reference evidence="3" key="1">
    <citation type="journal article" date="2020" name="Ecol. Evol.">
        <title>Genome structure and content of the rice root-knot nematode (Meloidogyne graminicola).</title>
        <authorList>
            <person name="Phan N.T."/>
            <person name="Danchin E.G.J."/>
            <person name="Klopp C."/>
            <person name="Perfus-Barbeoch L."/>
            <person name="Kozlowski D.K."/>
            <person name="Koutsovoulos G.D."/>
            <person name="Lopez-Roques C."/>
            <person name="Bouchez O."/>
            <person name="Zahm M."/>
            <person name="Besnard G."/>
            <person name="Bellafiore S."/>
        </authorList>
    </citation>
    <scope>NUCLEOTIDE SEQUENCE</scope>
    <source>
        <strain evidence="3">VN-18</strain>
    </source>
</reference>
<feature type="region of interest" description="Disordered" evidence="1">
    <location>
        <begin position="31"/>
        <end position="61"/>
    </location>
</feature>
<gene>
    <name evidence="3" type="ORF">Mgra_00001307</name>
</gene>
<accession>A0A8T0A2V4</accession>
<evidence type="ECO:0000256" key="2">
    <source>
        <dbReference type="SAM" id="Phobius"/>
    </source>
</evidence>
<organism evidence="3 4">
    <name type="scientific">Meloidogyne graminicola</name>
    <dbReference type="NCBI Taxonomy" id="189291"/>
    <lineage>
        <taxon>Eukaryota</taxon>
        <taxon>Metazoa</taxon>
        <taxon>Ecdysozoa</taxon>
        <taxon>Nematoda</taxon>
        <taxon>Chromadorea</taxon>
        <taxon>Rhabditida</taxon>
        <taxon>Tylenchina</taxon>
        <taxon>Tylenchomorpha</taxon>
        <taxon>Tylenchoidea</taxon>
        <taxon>Meloidogynidae</taxon>
        <taxon>Meloidogyninae</taxon>
        <taxon>Meloidogyne</taxon>
    </lineage>
</organism>
<feature type="transmembrane region" description="Helical" evidence="2">
    <location>
        <begin position="178"/>
        <end position="202"/>
    </location>
</feature>
<dbReference type="Proteomes" id="UP000605970">
    <property type="component" value="Unassembled WGS sequence"/>
</dbReference>
<keyword evidence="2" id="KW-1133">Transmembrane helix</keyword>
<protein>
    <submittedName>
        <fullName evidence="3">Nuclear receptor domain-containing protein</fullName>
    </submittedName>
</protein>
<sequence length="218" mass="24831">MNKDAVQHERGPRQSTMRKQMLLMNGLQQQRIQQQQQQQQNNNNEKIGQKGRISSLIRGHSIKSLNIRPSSSRTNNSLINSKQQIFPFSQQQQPSIEAMLTRFLIPQKFNSSSIITSPLPIISSPSTSIPSSSSSTSSLFPPIIGTQFTSSSQQFPNSQLFTANAFLQGLAVMKMPFYYYYQILLLLVLLFLLLLILLIIIGKDQKKKKKKKEKKYLN</sequence>
<proteinExistence type="predicted"/>
<dbReference type="OrthoDB" id="5877849at2759"/>
<keyword evidence="2" id="KW-0472">Membrane</keyword>
<evidence type="ECO:0000313" key="4">
    <source>
        <dbReference type="Proteomes" id="UP000605970"/>
    </source>
</evidence>
<keyword evidence="2" id="KW-0812">Transmembrane</keyword>
<evidence type="ECO:0000256" key="1">
    <source>
        <dbReference type="SAM" id="MobiDB-lite"/>
    </source>
</evidence>
<comment type="caution">
    <text evidence="3">The sequence shown here is derived from an EMBL/GenBank/DDBJ whole genome shotgun (WGS) entry which is preliminary data.</text>
</comment>
<feature type="compositionally biased region" description="Low complexity" evidence="1">
    <location>
        <begin position="31"/>
        <end position="44"/>
    </location>
</feature>
<keyword evidence="4" id="KW-1185">Reference proteome</keyword>
<name>A0A8T0A2V4_9BILA</name>
<dbReference type="AlphaFoldDB" id="A0A8T0A2V4"/>
<evidence type="ECO:0000313" key="3">
    <source>
        <dbReference type="EMBL" id="KAF7639343.1"/>
    </source>
</evidence>
<keyword evidence="3" id="KW-0675">Receptor</keyword>